<dbReference type="PANTHER" id="PTHR30143:SF0">
    <property type="entry name" value="2-KETO-4-PENTENOATE HYDRATASE"/>
    <property type="match status" value="1"/>
</dbReference>
<dbReference type="InterPro" id="IPR050772">
    <property type="entry name" value="Hydratase-Decarb/MhpD_sf"/>
</dbReference>
<proteinExistence type="predicted"/>
<dbReference type="Gene3D" id="3.90.850.10">
    <property type="entry name" value="Fumarylacetoacetase-like, C-terminal domain"/>
    <property type="match status" value="1"/>
</dbReference>
<gene>
    <name evidence="1" type="ORF">GCM10007874_30490</name>
</gene>
<keyword evidence="2" id="KW-1185">Reference proteome</keyword>
<name>A0ABQ6CK77_9HYPH</name>
<sequence>MPSIAQRFHVARRDARPLPDFPGTLPDTLADAYAIQEEAIGLWPDAVAGWKVASIHPDLRERFLAARLAGPVFSRGVYRVAPGAVAQVPVIRGGFIAVETEIGLVVGADIAPRPAPWTLAELLPYLASAHVAMEIAGSPLPTINDIGPMAVISDFGNNTAIAIGAEIPGWRTDGFEGLKTQMRIDGKLIGEGAAVGANGGPLDACLFLANHLATRGRGLGKGDVISAGATTGVHPLEIGQVAEAVCVGVPPLTVLLGARTAA</sequence>
<dbReference type="InterPro" id="IPR036663">
    <property type="entry name" value="Fumarylacetoacetase_C_sf"/>
</dbReference>
<comment type="caution">
    <text evidence="1">The sequence shown here is derived from an EMBL/GenBank/DDBJ whole genome shotgun (WGS) entry which is preliminary data.</text>
</comment>
<dbReference type="SUPFAM" id="SSF56529">
    <property type="entry name" value="FAH"/>
    <property type="match status" value="1"/>
</dbReference>
<evidence type="ECO:0000313" key="1">
    <source>
        <dbReference type="EMBL" id="GLS20032.1"/>
    </source>
</evidence>
<protein>
    <submittedName>
        <fullName evidence="1">2-keto-4-pentenoate hydratase</fullName>
    </submittedName>
</protein>
<organism evidence="1 2">
    <name type="scientific">Labrys miyagiensis</name>
    <dbReference type="NCBI Taxonomy" id="346912"/>
    <lineage>
        <taxon>Bacteria</taxon>
        <taxon>Pseudomonadati</taxon>
        <taxon>Pseudomonadota</taxon>
        <taxon>Alphaproteobacteria</taxon>
        <taxon>Hyphomicrobiales</taxon>
        <taxon>Xanthobacteraceae</taxon>
        <taxon>Labrys</taxon>
    </lineage>
</organism>
<reference evidence="2" key="1">
    <citation type="journal article" date="2019" name="Int. J. Syst. Evol. Microbiol.">
        <title>The Global Catalogue of Microorganisms (GCM) 10K type strain sequencing project: providing services to taxonomists for standard genome sequencing and annotation.</title>
        <authorList>
            <consortium name="The Broad Institute Genomics Platform"/>
            <consortium name="The Broad Institute Genome Sequencing Center for Infectious Disease"/>
            <person name="Wu L."/>
            <person name="Ma J."/>
        </authorList>
    </citation>
    <scope>NUCLEOTIDE SEQUENCE [LARGE SCALE GENOMIC DNA]</scope>
    <source>
        <strain evidence="2">NBRC 101365</strain>
    </source>
</reference>
<dbReference type="PANTHER" id="PTHR30143">
    <property type="entry name" value="ACID HYDRATASE"/>
    <property type="match status" value="1"/>
</dbReference>
<dbReference type="Proteomes" id="UP001156882">
    <property type="component" value="Unassembled WGS sequence"/>
</dbReference>
<dbReference type="EMBL" id="BSPC01000026">
    <property type="protein sequence ID" value="GLS20032.1"/>
    <property type="molecule type" value="Genomic_DNA"/>
</dbReference>
<evidence type="ECO:0000313" key="2">
    <source>
        <dbReference type="Proteomes" id="UP001156882"/>
    </source>
</evidence>
<accession>A0ABQ6CK77</accession>
<dbReference type="RefSeq" id="WP_284313112.1">
    <property type="nucleotide sequence ID" value="NZ_BSPC01000026.1"/>
</dbReference>